<dbReference type="Pfam" id="PF05593">
    <property type="entry name" value="RHS_repeat"/>
    <property type="match status" value="1"/>
</dbReference>
<feature type="domain" description="Teneurin-like YD-shell" evidence="2">
    <location>
        <begin position="182"/>
        <end position="360"/>
    </location>
</feature>
<dbReference type="Gene3D" id="2.180.10.10">
    <property type="entry name" value="RHS repeat-associated core"/>
    <property type="match status" value="2"/>
</dbReference>
<proteinExistence type="predicted"/>
<sequence>MPRGNSVRIEYDERRLPHRIIRGAGTPEQAEIILYYDVDGMLRAQRDARGLKTEFDYDSFGRIIQTRDYDENDHIYRLIRQDYDKAENLTMEQLFQFDGNTYKLLYHASYQYNELNQRIEDRQRRFRNPIDYSEAEMERSDDYVVLKKDAVRTLYFYDNAGRLKRLEQYGRRLDANGQPQPNDTILASKFEYNSVGWLISETDPLGNRTENRYDNHGLVTRVDLREKVSLSASPTGEDIFTTVYKYDDLDRIKSITDGLGNTTYFEYDSRDSIICKVSPLGNITRYDYDVYGRQVAERIEMTETGLGGGLRQPNSDIVTQYVFDANGNLIRLVDANNIPVYQEFDALDRRTELRFVDGTSTKIKYDGNDNIIRLQDNNGLIKLSKYDTLDNLERIDVDRRELKPNIVVEGSTVEIFKYDGLGQLTHSKNEWADIHYKVDSLRRPFEESVKFSDQASEFTIKRDYDDFDFLGRLTYPN</sequence>
<dbReference type="PANTHER" id="PTHR32305:SF15">
    <property type="entry name" value="PROTEIN RHSA-RELATED"/>
    <property type="match status" value="1"/>
</dbReference>
<keyword evidence="1" id="KW-0677">Repeat</keyword>
<evidence type="ECO:0000259" key="2">
    <source>
        <dbReference type="Pfam" id="PF25023"/>
    </source>
</evidence>
<evidence type="ECO:0000313" key="3">
    <source>
        <dbReference type="EMBL" id="GAG67307.1"/>
    </source>
</evidence>
<dbReference type="InterPro" id="IPR031325">
    <property type="entry name" value="RHS_repeat"/>
</dbReference>
<dbReference type="EMBL" id="BART01006643">
    <property type="protein sequence ID" value="GAG67307.1"/>
    <property type="molecule type" value="Genomic_DNA"/>
</dbReference>
<name>X1ABG6_9ZZZZ</name>
<dbReference type="InterPro" id="IPR050708">
    <property type="entry name" value="T6SS_VgrG/RHS"/>
</dbReference>
<organism evidence="3">
    <name type="scientific">marine sediment metagenome</name>
    <dbReference type="NCBI Taxonomy" id="412755"/>
    <lineage>
        <taxon>unclassified sequences</taxon>
        <taxon>metagenomes</taxon>
        <taxon>ecological metagenomes</taxon>
    </lineage>
</organism>
<evidence type="ECO:0000256" key="1">
    <source>
        <dbReference type="ARBA" id="ARBA00022737"/>
    </source>
</evidence>
<dbReference type="Pfam" id="PF25023">
    <property type="entry name" value="TEN_YD-shell"/>
    <property type="match status" value="1"/>
</dbReference>
<comment type="caution">
    <text evidence="3">The sequence shown here is derived from an EMBL/GenBank/DDBJ whole genome shotgun (WGS) entry which is preliminary data.</text>
</comment>
<dbReference type="InterPro" id="IPR056823">
    <property type="entry name" value="TEN-like_YD-shell"/>
</dbReference>
<reference evidence="3" key="1">
    <citation type="journal article" date="2014" name="Front. Microbiol.">
        <title>High frequency of phylogenetically diverse reductive dehalogenase-homologous genes in deep subseafloor sedimentary metagenomes.</title>
        <authorList>
            <person name="Kawai M."/>
            <person name="Futagami T."/>
            <person name="Toyoda A."/>
            <person name="Takaki Y."/>
            <person name="Nishi S."/>
            <person name="Hori S."/>
            <person name="Arai W."/>
            <person name="Tsubouchi T."/>
            <person name="Morono Y."/>
            <person name="Uchiyama I."/>
            <person name="Ito T."/>
            <person name="Fujiyama A."/>
            <person name="Inagaki F."/>
            <person name="Takami H."/>
        </authorList>
    </citation>
    <scope>NUCLEOTIDE SEQUENCE</scope>
    <source>
        <strain evidence="3">Expedition CK06-06</strain>
    </source>
</reference>
<accession>X1ABG6</accession>
<protein>
    <recommendedName>
        <fullName evidence="2">Teneurin-like YD-shell domain-containing protein</fullName>
    </recommendedName>
</protein>
<dbReference type="PANTHER" id="PTHR32305">
    <property type="match status" value="1"/>
</dbReference>
<dbReference type="AlphaFoldDB" id="X1ABG6"/>
<gene>
    <name evidence="3" type="ORF">S01H4_15168</name>
</gene>
<feature type="non-terminal residue" evidence="3">
    <location>
        <position position="477"/>
    </location>
</feature>